<feature type="transmembrane region" description="Helical" evidence="7">
    <location>
        <begin position="112"/>
        <end position="131"/>
    </location>
</feature>
<reference evidence="8" key="1">
    <citation type="submission" date="2019-08" db="EMBL/GenBank/DDBJ databases">
        <authorList>
            <person name="Kucharzyk K."/>
            <person name="Murdoch R.W."/>
            <person name="Higgins S."/>
            <person name="Loffler F."/>
        </authorList>
    </citation>
    <scope>NUCLEOTIDE SEQUENCE</scope>
</reference>
<evidence type="ECO:0000256" key="5">
    <source>
        <dbReference type="ARBA" id="ARBA00022989"/>
    </source>
</evidence>
<dbReference type="AlphaFoldDB" id="A0A644V1V4"/>
<gene>
    <name evidence="8" type="ORF">SDC9_31162</name>
</gene>
<dbReference type="GO" id="GO:0005886">
    <property type="term" value="C:plasma membrane"/>
    <property type="evidence" value="ECO:0007669"/>
    <property type="project" value="UniProtKB-SubCell"/>
</dbReference>
<feature type="transmembrane region" description="Helical" evidence="7">
    <location>
        <begin position="262"/>
        <end position="280"/>
    </location>
</feature>
<evidence type="ECO:0000256" key="6">
    <source>
        <dbReference type="ARBA" id="ARBA00023136"/>
    </source>
</evidence>
<feature type="transmembrane region" description="Helical" evidence="7">
    <location>
        <begin position="292"/>
        <end position="325"/>
    </location>
</feature>
<comment type="caution">
    <text evidence="8">The sequence shown here is derived from an EMBL/GenBank/DDBJ whole genome shotgun (WGS) entry which is preliminary data.</text>
</comment>
<dbReference type="PANTHER" id="PTHR23517:SF3">
    <property type="entry name" value="INTEGRAL MEMBRANE TRANSPORT PROTEIN"/>
    <property type="match status" value="1"/>
</dbReference>
<keyword evidence="6 7" id="KW-0472">Membrane</keyword>
<sequence>MTKNLKGELTFFKSQPLNIRTLLVTNMLYALILPIIEIFVGAYIMRNTGSPSYVVIYQLCMYVGVVSTSVLNGALLKIFKVNLLYMFGIILSALSLMVMMFVQSIGIVELGIAGFILGASTGFFWTNRYLLTLNSTNDGNRNYFFGVESFFFSLWSIVVPLIVGAFLATIDGKVILGHILDVNAGYQFITVVVFVIAVLASVVLSRGKFTNPAQKKFIYFKFHSLWQKLLTLAGLKGMVQGFLVTAPAILVMKLVGNEGSLGLIQGIGGGLTAILVYVLGRISKPQHRMYIFGFGLFVFFIGTVVNGLMFSAFGVIVFVLCKVLFQPLHDLAYFPTMMKTIDAVSAIEKRNEYAYIMSHEVGLFVGRAFGMLLFILLAYLISEEFALKYALVIVGALQLISLPLAQHIIKEIDTKHQSKPNEPQKAQKKN</sequence>
<feature type="transmembrane region" description="Helical" evidence="7">
    <location>
        <begin position="83"/>
        <end position="106"/>
    </location>
</feature>
<evidence type="ECO:0000256" key="3">
    <source>
        <dbReference type="ARBA" id="ARBA00022475"/>
    </source>
</evidence>
<feature type="transmembrane region" description="Helical" evidence="7">
    <location>
        <begin position="229"/>
        <end position="250"/>
    </location>
</feature>
<evidence type="ECO:0000256" key="4">
    <source>
        <dbReference type="ARBA" id="ARBA00022692"/>
    </source>
</evidence>
<dbReference type="SUPFAM" id="SSF103473">
    <property type="entry name" value="MFS general substrate transporter"/>
    <property type="match status" value="1"/>
</dbReference>
<evidence type="ECO:0000256" key="1">
    <source>
        <dbReference type="ARBA" id="ARBA00004651"/>
    </source>
</evidence>
<keyword evidence="5 7" id="KW-1133">Transmembrane helix</keyword>
<proteinExistence type="predicted"/>
<dbReference type="Gene3D" id="1.20.1250.20">
    <property type="entry name" value="MFS general substrate transporter like domains"/>
    <property type="match status" value="2"/>
</dbReference>
<evidence type="ECO:0000313" key="8">
    <source>
        <dbReference type="EMBL" id="MPL85194.1"/>
    </source>
</evidence>
<comment type="subcellular location">
    <subcellularLocation>
        <location evidence="1">Cell membrane</location>
        <topology evidence="1">Multi-pass membrane protein</topology>
    </subcellularLocation>
</comment>
<feature type="transmembrane region" description="Helical" evidence="7">
    <location>
        <begin position="143"/>
        <end position="168"/>
    </location>
</feature>
<evidence type="ECO:0008006" key="9">
    <source>
        <dbReference type="Google" id="ProtNLM"/>
    </source>
</evidence>
<dbReference type="Pfam" id="PF07690">
    <property type="entry name" value="MFS_1"/>
    <property type="match status" value="1"/>
</dbReference>
<keyword evidence="2" id="KW-0813">Transport</keyword>
<organism evidence="8">
    <name type="scientific">bioreactor metagenome</name>
    <dbReference type="NCBI Taxonomy" id="1076179"/>
    <lineage>
        <taxon>unclassified sequences</taxon>
        <taxon>metagenomes</taxon>
        <taxon>ecological metagenomes</taxon>
    </lineage>
</organism>
<accession>A0A644V1V4</accession>
<dbReference type="InterPro" id="IPR036259">
    <property type="entry name" value="MFS_trans_sf"/>
</dbReference>
<dbReference type="PANTHER" id="PTHR23517">
    <property type="entry name" value="RESISTANCE PROTEIN MDTM, PUTATIVE-RELATED-RELATED"/>
    <property type="match status" value="1"/>
</dbReference>
<evidence type="ECO:0000256" key="2">
    <source>
        <dbReference type="ARBA" id="ARBA00022448"/>
    </source>
</evidence>
<dbReference type="EMBL" id="VSSQ01000201">
    <property type="protein sequence ID" value="MPL85194.1"/>
    <property type="molecule type" value="Genomic_DNA"/>
</dbReference>
<name>A0A644V1V4_9ZZZZ</name>
<feature type="transmembrane region" description="Helical" evidence="7">
    <location>
        <begin position="21"/>
        <end position="44"/>
    </location>
</feature>
<dbReference type="GO" id="GO:0022857">
    <property type="term" value="F:transmembrane transporter activity"/>
    <property type="evidence" value="ECO:0007669"/>
    <property type="project" value="InterPro"/>
</dbReference>
<keyword evidence="3" id="KW-1003">Cell membrane</keyword>
<evidence type="ECO:0000256" key="7">
    <source>
        <dbReference type="SAM" id="Phobius"/>
    </source>
</evidence>
<feature type="transmembrane region" description="Helical" evidence="7">
    <location>
        <begin position="387"/>
        <end position="409"/>
    </location>
</feature>
<protein>
    <recommendedName>
        <fullName evidence="9">Major facilitator superfamily (MFS) profile domain-containing protein</fullName>
    </recommendedName>
</protein>
<feature type="transmembrane region" description="Helical" evidence="7">
    <location>
        <begin position="188"/>
        <end position="209"/>
    </location>
</feature>
<dbReference type="InterPro" id="IPR011701">
    <property type="entry name" value="MFS"/>
</dbReference>
<feature type="transmembrane region" description="Helical" evidence="7">
    <location>
        <begin position="361"/>
        <end position="381"/>
    </location>
</feature>
<feature type="transmembrane region" description="Helical" evidence="7">
    <location>
        <begin position="56"/>
        <end position="76"/>
    </location>
</feature>
<dbReference type="InterPro" id="IPR050171">
    <property type="entry name" value="MFS_Transporters"/>
</dbReference>
<keyword evidence="4 7" id="KW-0812">Transmembrane</keyword>